<dbReference type="InterPro" id="IPR041575">
    <property type="entry name" value="Rubredoxin_C"/>
</dbReference>
<accession>A0ABU9VH80</accession>
<feature type="domain" description="BFD-like [2Fe-2S]-binding" evidence="14">
    <location>
        <begin position="485"/>
        <end position="533"/>
    </location>
</feature>
<gene>
    <name evidence="17" type="primary">nirB</name>
    <name evidence="17" type="ORF">MKY91_08805</name>
</gene>
<proteinExistence type="inferred from homology"/>
<dbReference type="PANTHER" id="PTHR43809:SF1">
    <property type="entry name" value="NITRITE REDUCTASE (NADH) LARGE SUBUNIT"/>
    <property type="match status" value="1"/>
</dbReference>
<evidence type="ECO:0000256" key="2">
    <source>
        <dbReference type="ARBA" id="ARBA00001966"/>
    </source>
</evidence>
<dbReference type="InterPro" id="IPR036136">
    <property type="entry name" value="Nit/Sulf_reduc_fer-like_dom_sf"/>
</dbReference>
<keyword evidence="12" id="KW-0411">Iron-sulfur</keyword>
<dbReference type="Pfam" id="PF07992">
    <property type="entry name" value="Pyr_redox_2"/>
    <property type="match status" value="1"/>
</dbReference>
<evidence type="ECO:0000259" key="14">
    <source>
        <dbReference type="Pfam" id="PF04324"/>
    </source>
</evidence>
<organism evidence="17 18">
    <name type="scientific">Alkalicoccobacillus gibsonii</name>
    <dbReference type="NCBI Taxonomy" id="79881"/>
    <lineage>
        <taxon>Bacteria</taxon>
        <taxon>Bacillati</taxon>
        <taxon>Bacillota</taxon>
        <taxon>Bacilli</taxon>
        <taxon>Bacillales</taxon>
        <taxon>Bacillaceae</taxon>
        <taxon>Alkalicoccobacillus</taxon>
    </lineage>
</organism>
<keyword evidence="6" id="KW-0349">Heme</keyword>
<dbReference type="InterPro" id="IPR012744">
    <property type="entry name" value="Nitri_red_NirB"/>
</dbReference>
<evidence type="ECO:0000256" key="6">
    <source>
        <dbReference type="ARBA" id="ARBA00022617"/>
    </source>
</evidence>
<name>A0ABU9VH80_9BACI</name>
<dbReference type="SUPFAM" id="SSF56014">
    <property type="entry name" value="Nitrite and sulphite reductase 4Fe-4S domain-like"/>
    <property type="match status" value="1"/>
</dbReference>
<comment type="cofactor">
    <cofactor evidence="3">
        <name>FAD</name>
        <dbReference type="ChEBI" id="CHEBI:57692"/>
    </cofactor>
</comment>
<dbReference type="InterPro" id="IPR036188">
    <property type="entry name" value="FAD/NAD-bd_sf"/>
</dbReference>
<dbReference type="InterPro" id="IPR005117">
    <property type="entry name" value="NiRdtase/SiRdtase_haem-b_fer"/>
</dbReference>
<dbReference type="RefSeq" id="WP_343130193.1">
    <property type="nucleotide sequence ID" value="NZ_JBCITK010000001.1"/>
</dbReference>
<feature type="domain" description="BFD-like [2Fe-2S]-binding" evidence="14">
    <location>
        <begin position="418"/>
        <end position="466"/>
    </location>
</feature>
<evidence type="ECO:0000256" key="4">
    <source>
        <dbReference type="ARBA" id="ARBA00005096"/>
    </source>
</evidence>
<evidence type="ECO:0000259" key="16">
    <source>
        <dbReference type="Pfam" id="PF18267"/>
    </source>
</evidence>
<dbReference type="NCBIfam" id="TIGR02374">
    <property type="entry name" value="nitri_red_nirB"/>
    <property type="match status" value="1"/>
</dbReference>
<dbReference type="PRINTS" id="PR00411">
    <property type="entry name" value="PNDRDTASEI"/>
</dbReference>
<dbReference type="SUPFAM" id="SSF55124">
    <property type="entry name" value="Nitrite/Sulfite reductase N-terminal domain-like"/>
    <property type="match status" value="1"/>
</dbReference>
<evidence type="ECO:0000313" key="18">
    <source>
        <dbReference type="Proteomes" id="UP001418796"/>
    </source>
</evidence>
<dbReference type="SUPFAM" id="SSF51905">
    <property type="entry name" value="FAD/NAD(P)-binding domain"/>
    <property type="match status" value="2"/>
</dbReference>
<dbReference type="InterPro" id="IPR041854">
    <property type="entry name" value="BFD-like_2Fe2S-bd_dom_sf"/>
</dbReference>
<comment type="pathway">
    <text evidence="4">Nitrogen metabolism; nitrate reduction (assimilation).</text>
</comment>
<dbReference type="PRINTS" id="PR00368">
    <property type="entry name" value="FADPNR"/>
</dbReference>
<keyword evidence="18" id="KW-1185">Reference proteome</keyword>
<dbReference type="CDD" id="cd19944">
    <property type="entry name" value="NirB_Fer2_BFD-like_2"/>
    <property type="match status" value="1"/>
</dbReference>
<keyword evidence="9" id="KW-0274">FAD</keyword>
<evidence type="ECO:0000313" key="17">
    <source>
        <dbReference type="EMBL" id="MEN0643242.1"/>
    </source>
</evidence>
<evidence type="ECO:0000256" key="8">
    <source>
        <dbReference type="ARBA" id="ARBA00022723"/>
    </source>
</evidence>
<sequence length="777" mass="86994">MPVEKRRQRLVWIGNGMAGMRSVEDVLALEPDSFELTIIGGEPVRSYNRILLSSALQGEVSVDSIYSQPEAWFSDHQINLYLGETVEWIDSDEKMVLTDHQRTIPYDKLIIATGSSPFVLPVPGHDMEGVFTFRTMDDCQELLKTSSKYKRATVIGGGLLGLEAAKGFIHMGMSVDVVHRASSLMERQLDPTAAGLLQQELEAQGMRFHLDKETTSITGSDRVERVNFSDNSFIDTDIVIMSAGVRPNISLAIKNGIKTNRGILVNDRMCTSVTDIYAVGECVEHRELIYGMVKPLYEQSKVLAQELCGLDGALFRGTTLSTQLKIPGVDLFSVGEVTESSRTNSIMYMDEANSHYKRLFFKGDCLTGAILYGSTDGSTRLVDLVAHQTELSSTEKNQLLYTEGDSDSFIADMPSSELICQCNAVSKKEIIQAVQKEGLATVDEVKSCTKAASSCGGCKTLVSNLLTYIQSDQFDEIVETVPALCTCTTYTEAEIVEGMYRHELTSIEAIHSFYEWKDTGGCHFCAGALTYYLSVLDPMYIPFHFKENAVKQTDGRYAVSLPFYQGTNDAEGFRKIAQYLQQYPEARMNITTYSELHLTGIEKDDLATVWKIFSLPSKALLENRLLITNSIDRCACNQSAALTISSEMNDWFAWIPLPHTTKLSVQACSHSALHGDIQIAKSVVGWEIHIGEGEENQLFYIMPTEKEVTELLPILVQYYRQTAYFQESIGSWMNRMGQIHVREMIYDSGFALDRMDDLNETRMFVKHHLNLDMKELV</sequence>
<evidence type="ECO:0000256" key="7">
    <source>
        <dbReference type="ARBA" id="ARBA00022630"/>
    </source>
</evidence>
<feature type="domain" description="FAD/NAD(P)-binding" evidence="15">
    <location>
        <begin position="10"/>
        <end position="289"/>
    </location>
</feature>
<keyword evidence="8" id="KW-0479">Metal-binding</keyword>
<evidence type="ECO:0000256" key="9">
    <source>
        <dbReference type="ARBA" id="ARBA00022827"/>
    </source>
</evidence>
<dbReference type="InterPro" id="IPR016156">
    <property type="entry name" value="FAD/NAD-linked_Rdtase_dimer_sf"/>
</dbReference>
<dbReference type="Pfam" id="PF04324">
    <property type="entry name" value="Fer2_BFD"/>
    <property type="match status" value="2"/>
</dbReference>
<keyword evidence="7" id="KW-0285">Flavoprotein</keyword>
<evidence type="ECO:0000259" key="15">
    <source>
        <dbReference type="Pfam" id="PF07992"/>
    </source>
</evidence>
<dbReference type="EMBL" id="JBCITK010000001">
    <property type="protein sequence ID" value="MEN0643242.1"/>
    <property type="molecule type" value="Genomic_DNA"/>
</dbReference>
<dbReference type="Pfam" id="PF03460">
    <property type="entry name" value="NIR_SIR_ferr"/>
    <property type="match status" value="1"/>
</dbReference>
<dbReference type="Proteomes" id="UP001418796">
    <property type="component" value="Unassembled WGS sequence"/>
</dbReference>
<dbReference type="InterPro" id="IPR052034">
    <property type="entry name" value="NasD-like"/>
</dbReference>
<keyword evidence="11" id="KW-0408">Iron</keyword>
<feature type="domain" description="Nitrite/Sulfite reductase ferredoxin-like" evidence="13">
    <location>
        <begin position="551"/>
        <end position="612"/>
    </location>
</feature>
<dbReference type="Pfam" id="PF18267">
    <property type="entry name" value="Rubredoxin_C"/>
    <property type="match status" value="1"/>
</dbReference>
<dbReference type="InterPro" id="IPR007419">
    <property type="entry name" value="BFD-like_2Fe2S-bd_dom"/>
</dbReference>
<reference evidence="17 18" key="1">
    <citation type="submission" date="2024-03" db="EMBL/GenBank/DDBJ databases">
        <title>Bacilli Hybrid Assemblies.</title>
        <authorList>
            <person name="Kovac J."/>
        </authorList>
    </citation>
    <scope>NUCLEOTIDE SEQUENCE [LARGE SCALE GENOMIC DNA]</scope>
    <source>
        <strain evidence="17 18">FSL R7-0666</strain>
    </source>
</reference>
<dbReference type="InterPro" id="IPR045854">
    <property type="entry name" value="NO2/SO3_Rdtase_4Fe4S_sf"/>
</dbReference>
<protein>
    <submittedName>
        <fullName evidence="17">Nitrite reductase large subunit NirB</fullName>
    </submittedName>
</protein>
<comment type="cofactor">
    <cofactor evidence="1">
        <name>siroheme</name>
        <dbReference type="ChEBI" id="CHEBI:60052"/>
    </cofactor>
</comment>
<dbReference type="Gene3D" id="3.30.390.30">
    <property type="match status" value="1"/>
</dbReference>
<comment type="cofactor">
    <cofactor evidence="2">
        <name>[4Fe-4S] cluster</name>
        <dbReference type="ChEBI" id="CHEBI:49883"/>
    </cofactor>
</comment>
<evidence type="ECO:0000256" key="11">
    <source>
        <dbReference type="ARBA" id="ARBA00023004"/>
    </source>
</evidence>
<evidence type="ECO:0000256" key="12">
    <source>
        <dbReference type="ARBA" id="ARBA00023014"/>
    </source>
</evidence>
<feature type="domain" description="NADH-rubredoxin oxidoreductase C-terminal" evidence="16">
    <location>
        <begin position="321"/>
        <end position="388"/>
    </location>
</feature>
<dbReference type="PANTHER" id="PTHR43809">
    <property type="entry name" value="NITRITE REDUCTASE (NADH) LARGE SUBUNIT"/>
    <property type="match status" value="1"/>
</dbReference>
<comment type="similarity">
    <text evidence="5">Belongs to the nitrite and sulfite reductase 4Fe-4S domain family.</text>
</comment>
<keyword evidence="10" id="KW-0560">Oxidoreductase</keyword>
<dbReference type="CDD" id="cd19943">
    <property type="entry name" value="NirB_Fer2_BFD-like_1"/>
    <property type="match status" value="1"/>
</dbReference>
<dbReference type="InterPro" id="IPR023753">
    <property type="entry name" value="FAD/NAD-binding_dom"/>
</dbReference>
<dbReference type="Gene3D" id="3.30.413.10">
    <property type="entry name" value="Sulfite Reductase Hemoprotein, domain 1"/>
    <property type="match status" value="1"/>
</dbReference>
<evidence type="ECO:0000256" key="1">
    <source>
        <dbReference type="ARBA" id="ARBA00001929"/>
    </source>
</evidence>
<evidence type="ECO:0000256" key="10">
    <source>
        <dbReference type="ARBA" id="ARBA00023002"/>
    </source>
</evidence>
<comment type="caution">
    <text evidence="17">The sequence shown here is derived from an EMBL/GenBank/DDBJ whole genome shotgun (WGS) entry which is preliminary data.</text>
</comment>
<dbReference type="Gene3D" id="3.50.50.60">
    <property type="entry name" value="FAD/NAD(P)-binding domain"/>
    <property type="match status" value="2"/>
</dbReference>
<evidence type="ECO:0000256" key="5">
    <source>
        <dbReference type="ARBA" id="ARBA00010429"/>
    </source>
</evidence>
<dbReference type="Gene3D" id="1.10.10.1100">
    <property type="entry name" value="BFD-like [2Fe-2S]-binding domain"/>
    <property type="match status" value="1"/>
</dbReference>
<evidence type="ECO:0000256" key="3">
    <source>
        <dbReference type="ARBA" id="ARBA00001974"/>
    </source>
</evidence>
<evidence type="ECO:0000259" key="13">
    <source>
        <dbReference type="Pfam" id="PF03460"/>
    </source>
</evidence>